<reference evidence="1 2" key="1">
    <citation type="journal article" date="2015" name="Antonie Van Leeuwenhoek">
        <title>Thioclava indica sp. nov., isolated from surface seawater of the Indian Ocean.</title>
        <authorList>
            <person name="Liu Y."/>
            <person name="Lai Q."/>
            <person name="Du J."/>
            <person name="Xu H."/>
            <person name="Jiang L."/>
            <person name="Shao Z."/>
        </authorList>
    </citation>
    <scope>NUCLEOTIDE SEQUENCE [LARGE SCALE GENOMIC DNA]</scope>
    <source>
        <strain evidence="1 2">DT23-4</strain>
    </source>
</reference>
<dbReference type="EMBL" id="AUNB01000035">
    <property type="protein sequence ID" value="KEO58368.1"/>
    <property type="molecule type" value="Genomic_DNA"/>
</dbReference>
<dbReference type="Gene3D" id="3.40.50.720">
    <property type="entry name" value="NAD(P)-binding Rossmann-like Domain"/>
    <property type="match status" value="1"/>
</dbReference>
<evidence type="ECO:0000313" key="1">
    <source>
        <dbReference type="EMBL" id="KEO58368.1"/>
    </source>
</evidence>
<protein>
    <submittedName>
        <fullName evidence="1">Uncharacterized protein</fullName>
    </submittedName>
</protein>
<comment type="caution">
    <text evidence="1">The sequence shown here is derived from an EMBL/GenBank/DDBJ whole genome shotgun (WGS) entry which is preliminary data.</text>
</comment>
<keyword evidence="2" id="KW-1185">Reference proteome</keyword>
<evidence type="ECO:0000313" key="2">
    <source>
        <dbReference type="Proteomes" id="UP000027471"/>
    </source>
</evidence>
<dbReference type="STRING" id="1353528.DT23_16605"/>
<proteinExistence type="predicted"/>
<accession>A0A074JRU1</accession>
<gene>
    <name evidence="1" type="ORF">DT23_16605</name>
</gene>
<organism evidence="1 2">
    <name type="scientific">Thioclava indica</name>
    <dbReference type="NCBI Taxonomy" id="1353528"/>
    <lineage>
        <taxon>Bacteria</taxon>
        <taxon>Pseudomonadati</taxon>
        <taxon>Pseudomonadota</taxon>
        <taxon>Alphaproteobacteria</taxon>
        <taxon>Rhodobacterales</taxon>
        <taxon>Paracoccaceae</taxon>
        <taxon>Thioclava</taxon>
    </lineage>
</organism>
<dbReference type="SUPFAM" id="SSF51735">
    <property type="entry name" value="NAD(P)-binding Rossmann-fold domains"/>
    <property type="match status" value="1"/>
</dbReference>
<sequence>MKAIRTAGVAPLVSHACSPAARYIHGAVLNLDGGWLAR</sequence>
<name>A0A074JRU1_9RHOB</name>
<dbReference type="Proteomes" id="UP000027471">
    <property type="component" value="Unassembled WGS sequence"/>
</dbReference>
<dbReference type="AlphaFoldDB" id="A0A074JRU1"/>
<dbReference type="InterPro" id="IPR036291">
    <property type="entry name" value="NAD(P)-bd_dom_sf"/>
</dbReference>